<dbReference type="Proteomes" id="UP001371456">
    <property type="component" value="Unassembled WGS sequence"/>
</dbReference>
<dbReference type="PANTHER" id="PTHR33127">
    <property type="entry name" value="TRANSMEMBRANE PROTEIN"/>
    <property type="match status" value="1"/>
</dbReference>
<name>A0AAN8UB18_SOLBU</name>
<dbReference type="EMBL" id="JBANQN010000001">
    <property type="protein sequence ID" value="KAK6805553.1"/>
    <property type="molecule type" value="Genomic_DNA"/>
</dbReference>
<evidence type="ECO:0000256" key="1">
    <source>
        <dbReference type="SAM" id="MobiDB-lite"/>
    </source>
</evidence>
<reference evidence="3 4" key="1">
    <citation type="submission" date="2024-02" db="EMBL/GenBank/DDBJ databases">
        <title>de novo genome assembly of Solanum bulbocastanum strain 11H21.</title>
        <authorList>
            <person name="Hosaka A.J."/>
        </authorList>
    </citation>
    <scope>NUCLEOTIDE SEQUENCE [LARGE SCALE GENOMIC DNA]</scope>
    <source>
        <tissue evidence="3">Young leaves</tissue>
    </source>
</reference>
<protein>
    <recommendedName>
        <fullName evidence="2">KIB1-4 beta-propeller domain-containing protein</fullName>
    </recommendedName>
</protein>
<keyword evidence="4" id="KW-1185">Reference proteome</keyword>
<sequence length="376" mass="43377">MVQKVKKEKNQILSKKETNTSPRPWPNLPKELTSLISNEQSLMENISFGGVTKSWRSAKSKSCSPRGKFLWPQLTEIQQSTNHSHCFHIWFYTGDYWPYGRRWRTWKDPWIYFKGHSHGQLIAVGHYPDDIFLWKSYRGTYCELPTWDTRVPFKFAALSTFHPMDLQGHGKTCITMVLTGASSPAFVFCKMGVGKECVWKKQDCNVTDPFGSGEHFQFVNAIGFNGKFYALSLQGTVAVIEEIDSCLKLTKISSSRAVPSIISRQFKEILVESEGEILLIFLISKRSIKKVDDVEIYRLDIPKLLWVKMESLGHRTLFVKEECCMWINANKLGCRSNCIYFTQQMGENWWLFDMQEKAISPVPQSSLFGIETLMEN</sequence>
<evidence type="ECO:0000313" key="4">
    <source>
        <dbReference type="Proteomes" id="UP001371456"/>
    </source>
</evidence>
<feature type="region of interest" description="Disordered" evidence="1">
    <location>
        <begin position="1"/>
        <end position="28"/>
    </location>
</feature>
<feature type="compositionally biased region" description="Basic and acidic residues" evidence="1">
    <location>
        <begin position="8"/>
        <end position="18"/>
    </location>
</feature>
<gene>
    <name evidence="3" type="ORF">RDI58_003338</name>
</gene>
<dbReference type="PANTHER" id="PTHR33127:SF84">
    <property type="entry name" value="DUF295 DOMAIN-CONTAINING PROTEIN"/>
    <property type="match status" value="1"/>
</dbReference>
<dbReference type="AlphaFoldDB" id="A0AAN8UB18"/>
<feature type="domain" description="KIB1-4 beta-propeller" evidence="2">
    <location>
        <begin position="114"/>
        <end position="345"/>
    </location>
</feature>
<dbReference type="InterPro" id="IPR005174">
    <property type="entry name" value="KIB1-4_b-propeller"/>
</dbReference>
<dbReference type="Pfam" id="PF03478">
    <property type="entry name" value="Beta-prop_KIB1-4"/>
    <property type="match status" value="1"/>
</dbReference>
<accession>A0AAN8UB18</accession>
<organism evidence="3 4">
    <name type="scientific">Solanum bulbocastanum</name>
    <name type="common">Wild potato</name>
    <dbReference type="NCBI Taxonomy" id="147425"/>
    <lineage>
        <taxon>Eukaryota</taxon>
        <taxon>Viridiplantae</taxon>
        <taxon>Streptophyta</taxon>
        <taxon>Embryophyta</taxon>
        <taxon>Tracheophyta</taxon>
        <taxon>Spermatophyta</taxon>
        <taxon>Magnoliopsida</taxon>
        <taxon>eudicotyledons</taxon>
        <taxon>Gunneridae</taxon>
        <taxon>Pentapetalae</taxon>
        <taxon>asterids</taxon>
        <taxon>lamiids</taxon>
        <taxon>Solanales</taxon>
        <taxon>Solanaceae</taxon>
        <taxon>Solanoideae</taxon>
        <taxon>Solaneae</taxon>
        <taxon>Solanum</taxon>
    </lineage>
</organism>
<evidence type="ECO:0000259" key="2">
    <source>
        <dbReference type="Pfam" id="PF03478"/>
    </source>
</evidence>
<proteinExistence type="predicted"/>
<comment type="caution">
    <text evidence="3">The sequence shown here is derived from an EMBL/GenBank/DDBJ whole genome shotgun (WGS) entry which is preliminary data.</text>
</comment>
<evidence type="ECO:0000313" key="3">
    <source>
        <dbReference type="EMBL" id="KAK6805553.1"/>
    </source>
</evidence>